<name>A0ABX2G0I8_9BURK</name>
<dbReference type="RefSeq" id="WP_173804523.1">
    <property type="nucleotide sequence ID" value="NZ_JABSNM010000004.1"/>
</dbReference>
<keyword evidence="3" id="KW-1185">Reference proteome</keyword>
<organism evidence="2 3">
    <name type="scientific">Sphaerotilus uruguayifluvii</name>
    <dbReference type="NCBI Taxonomy" id="2735897"/>
    <lineage>
        <taxon>Bacteria</taxon>
        <taxon>Pseudomonadati</taxon>
        <taxon>Pseudomonadota</taxon>
        <taxon>Betaproteobacteria</taxon>
        <taxon>Burkholderiales</taxon>
        <taxon>Sphaerotilaceae</taxon>
        <taxon>Sphaerotilus</taxon>
    </lineage>
</organism>
<dbReference type="InterPro" id="IPR008621">
    <property type="entry name" value="Cbb3-typ_cyt_oxidase_comp"/>
</dbReference>
<keyword evidence="1" id="KW-0812">Transmembrane</keyword>
<dbReference type="EMBL" id="JABSNM010000004">
    <property type="protein sequence ID" value="NRT55555.1"/>
    <property type="molecule type" value="Genomic_DNA"/>
</dbReference>
<keyword evidence="1" id="KW-0472">Membrane</keyword>
<feature type="transmembrane region" description="Helical" evidence="1">
    <location>
        <begin position="7"/>
        <end position="27"/>
    </location>
</feature>
<protein>
    <submittedName>
        <fullName evidence="2">Cytochrome c oxidase cbb3-type subunit 4</fullName>
    </submittedName>
</protein>
<dbReference type="Pfam" id="PF05545">
    <property type="entry name" value="FixQ"/>
    <property type="match status" value="1"/>
</dbReference>
<dbReference type="Proteomes" id="UP001516061">
    <property type="component" value="Unassembled WGS sequence"/>
</dbReference>
<reference evidence="2 3" key="1">
    <citation type="submission" date="2020-05" db="EMBL/GenBank/DDBJ databases">
        <title>Genomic Encyclopedia of Type Strains, Phase IV (KMG-V): Genome sequencing to study the core and pangenomes of soil and plant-associated prokaryotes.</title>
        <authorList>
            <person name="Whitman W."/>
        </authorList>
    </citation>
    <scope>NUCLEOTIDE SEQUENCE [LARGE SCALE GENOMIC DNA]</scope>
    <source>
        <strain evidence="2 3">C29</strain>
    </source>
</reference>
<sequence>MDIVNELRSATTVVFLLMFLGIVAWAFSSRNRASFDEAAALPFGDDESTGSKTNIGGTRE</sequence>
<evidence type="ECO:0000256" key="1">
    <source>
        <dbReference type="SAM" id="Phobius"/>
    </source>
</evidence>
<evidence type="ECO:0000313" key="2">
    <source>
        <dbReference type="EMBL" id="NRT55555.1"/>
    </source>
</evidence>
<keyword evidence="1" id="KW-1133">Transmembrane helix</keyword>
<accession>A0ABX2G0I8</accession>
<evidence type="ECO:0000313" key="3">
    <source>
        <dbReference type="Proteomes" id="UP001516061"/>
    </source>
</evidence>
<gene>
    <name evidence="2" type="ORF">HNQ01_001267</name>
</gene>
<proteinExistence type="predicted"/>
<dbReference type="CDD" id="cd01324">
    <property type="entry name" value="cbb3_Oxidase_CcoQ"/>
    <property type="match status" value="1"/>
</dbReference>
<comment type="caution">
    <text evidence="2">The sequence shown here is derived from an EMBL/GenBank/DDBJ whole genome shotgun (WGS) entry which is preliminary data.</text>
</comment>